<feature type="non-terminal residue" evidence="3">
    <location>
        <position position="1"/>
    </location>
</feature>
<sequence>RAVPEDEQEDAHEEAGQDDTPALIALREAVAEVLHLSLGQVGSRASFFRLGGDSISAIRLTS</sequence>
<dbReference type="Proteomes" id="UP001150569">
    <property type="component" value="Unassembled WGS sequence"/>
</dbReference>
<evidence type="ECO:0000259" key="2">
    <source>
        <dbReference type="PROSITE" id="PS50075"/>
    </source>
</evidence>
<keyword evidence="4" id="KW-1185">Reference proteome</keyword>
<dbReference type="PROSITE" id="PS50075">
    <property type="entry name" value="CARRIER"/>
    <property type="match status" value="1"/>
</dbReference>
<evidence type="ECO:0000313" key="4">
    <source>
        <dbReference type="Proteomes" id="UP001150569"/>
    </source>
</evidence>
<dbReference type="InterPro" id="IPR009081">
    <property type="entry name" value="PP-bd_ACP"/>
</dbReference>
<feature type="compositionally biased region" description="Acidic residues" evidence="1">
    <location>
        <begin position="1"/>
        <end position="12"/>
    </location>
</feature>
<evidence type="ECO:0000313" key="3">
    <source>
        <dbReference type="EMBL" id="KAJ1903548.1"/>
    </source>
</evidence>
<feature type="non-terminal residue" evidence="3">
    <location>
        <position position="62"/>
    </location>
</feature>
<dbReference type="AlphaFoldDB" id="A0A9W7ZHS2"/>
<reference evidence="3" key="1">
    <citation type="submission" date="2022-07" db="EMBL/GenBank/DDBJ databases">
        <title>Phylogenomic reconstructions and comparative analyses of Kickxellomycotina fungi.</title>
        <authorList>
            <person name="Reynolds N.K."/>
            <person name="Stajich J.E."/>
            <person name="Barry K."/>
            <person name="Grigoriev I.V."/>
            <person name="Crous P."/>
            <person name="Smith M.E."/>
        </authorList>
    </citation>
    <scope>NUCLEOTIDE SEQUENCE</scope>
    <source>
        <strain evidence="3">RSA 861</strain>
    </source>
</reference>
<proteinExistence type="predicted"/>
<dbReference type="Gene3D" id="1.10.1200.10">
    <property type="entry name" value="ACP-like"/>
    <property type="match status" value="1"/>
</dbReference>
<accession>A0A9W7ZHS2</accession>
<gene>
    <name evidence="3" type="ORF">IWQ60_012567</name>
</gene>
<dbReference type="OrthoDB" id="416786at2759"/>
<evidence type="ECO:0000256" key="1">
    <source>
        <dbReference type="SAM" id="MobiDB-lite"/>
    </source>
</evidence>
<protein>
    <recommendedName>
        <fullName evidence="2">Carrier domain-containing protein</fullName>
    </recommendedName>
</protein>
<organism evidence="3 4">
    <name type="scientific">Tieghemiomyces parasiticus</name>
    <dbReference type="NCBI Taxonomy" id="78921"/>
    <lineage>
        <taxon>Eukaryota</taxon>
        <taxon>Fungi</taxon>
        <taxon>Fungi incertae sedis</taxon>
        <taxon>Zoopagomycota</taxon>
        <taxon>Kickxellomycotina</taxon>
        <taxon>Dimargaritomycetes</taxon>
        <taxon>Dimargaritales</taxon>
        <taxon>Dimargaritaceae</taxon>
        <taxon>Tieghemiomyces</taxon>
    </lineage>
</organism>
<dbReference type="EMBL" id="JANBPT010002149">
    <property type="protein sequence ID" value="KAJ1903548.1"/>
    <property type="molecule type" value="Genomic_DNA"/>
</dbReference>
<feature type="domain" description="Carrier" evidence="2">
    <location>
        <begin position="17"/>
        <end position="62"/>
    </location>
</feature>
<comment type="caution">
    <text evidence="3">The sequence shown here is derived from an EMBL/GenBank/DDBJ whole genome shotgun (WGS) entry which is preliminary data.</text>
</comment>
<dbReference type="Pfam" id="PF00550">
    <property type="entry name" value="PP-binding"/>
    <property type="match status" value="1"/>
</dbReference>
<feature type="region of interest" description="Disordered" evidence="1">
    <location>
        <begin position="1"/>
        <end position="21"/>
    </location>
</feature>
<name>A0A9W7ZHS2_9FUNG</name>
<dbReference type="SUPFAM" id="SSF47336">
    <property type="entry name" value="ACP-like"/>
    <property type="match status" value="1"/>
</dbReference>
<dbReference type="InterPro" id="IPR036736">
    <property type="entry name" value="ACP-like_sf"/>
</dbReference>